<name>A0A285PX46_9VIRU</name>
<dbReference type="Gene3D" id="3.90.176.10">
    <property type="entry name" value="Toxin ADP-ribosyltransferase, Chain A, domain 1"/>
    <property type="match status" value="1"/>
</dbReference>
<dbReference type="Pfam" id="PF03496">
    <property type="entry name" value="ADPrib_exo_Tox"/>
    <property type="match status" value="2"/>
</dbReference>
<dbReference type="Proteomes" id="UP000274850">
    <property type="component" value="Segment"/>
</dbReference>
<feature type="domain" description="ADP ribosyltransferase" evidence="1">
    <location>
        <begin position="75"/>
        <end position="132"/>
    </location>
</feature>
<dbReference type="SUPFAM" id="SSF56399">
    <property type="entry name" value="ADP-ribosylation"/>
    <property type="match status" value="1"/>
</dbReference>
<evidence type="ECO:0000313" key="2">
    <source>
        <dbReference type="EMBL" id="SOB74201.1"/>
    </source>
</evidence>
<organism evidence="2">
    <name type="scientific">Cedratvirus lausannensis</name>
    <dbReference type="NCBI Taxonomy" id="2023205"/>
    <lineage>
        <taxon>Viruses</taxon>
        <taxon>Pithoviruses</taxon>
        <taxon>Orthocedratvirinae</taxon>
        <taxon>Alphacedratvirus</taxon>
        <taxon>Alphacedratvirus francolausannense</taxon>
    </lineage>
</organism>
<sequence length="234" mass="26984">MDTSYVLSLPPNIIRSLQDYTGSDYEEINRKMRLGQSLKGREKIIFDDLDLAFRAAPELQEPLYLYRGLTREPNFAYTSFISTTLDPDIALSSEFSSQRRLLKILVPTGSRVLPLYVISESPHEKEVLLSQRGRLSLTRNYTDKDRINVYECIYVPEVLFHDKGEVKVNKVIETRPVKQELDDEAWAERLSSLVSLEELEIFTPREAIELLLESFPEENISNKAVELAILKLSR</sequence>
<reference evidence="2" key="1">
    <citation type="submission" date="2017-08" db="EMBL/GenBank/DDBJ databases">
        <authorList>
            <person name="de Groot N.N."/>
        </authorList>
    </citation>
    <scope>NUCLEOTIDE SEQUENCE</scope>
</reference>
<proteinExistence type="predicted"/>
<evidence type="ECO:0000259" key="1">
    <source>
        <dbReference type="Pfam" id="PF03496"/>
    </source>
</evidence>
<dbReference type="GO" id="GO:0005576">
    <property type="term" value="C:extracellular region"/>
    <property type="evidence" value="ECO:0007669"/>
    <property type="project" value="InterPro"/>
</dbReference>
<dbReference type="PROSITE" id="PS51996">
    <property type="entry name" value="TR_MART"/>
    <property type="match status" value="1"/>
</dbReference>
<feature type="domain" description="ADP ribosyltransferase" evidence="1">
    <location>
        <begin position="15"/>
        <end position="70"/>
    </location>
</feature>
<dbReference type="EMBL" id="LT907979">
    <property type="protein sequence ID" value="SOB74201.1"/>
    <property type="molecule type" value="Genomic_DNA"/>
</dbReference>
<gene>
    <name evidence="2" type="ORF">BQ9231_00318</name>
</gene>
<evidence type="ECO:0000313" key="3">
    <source>
        <dbReference type="Proteomes" id="UP000274850"/>
    </source>
</evidence>
<dbReference type="InterPro" id="IPR003540">
    <property type="entry name" value="ADP-ribosyltransferase"/>
</dbReference>
<accession>A0A285PX46</accession>
<protein>
    <recommendedName>
        <fullName evidence="1">ADP ribosyltransferase domain-containing protein</fullName>
    </recommendedName>
</protein>
<keyword evidence="3" id="KW-1185">Reference proteome</keyword>